<evidence type="ECO:0000313" key="1">
    <source>
        <dbReference type="EMBL" id="QJE01591.1"/>
    </source>
</evidence>
<dbReference type="AlphaFoldDB" id="A0A7Z2VY56"/>
<keyword evidence="2" id="KW-1185">Reference proteome</keyword>
<dbReference type="RefSeq" id="WP_170203630.1">
    <property type="nucleotide sequence ID" value="NZ_CP051685.1"/>
</dbReference>
<evidence type="ECO:0000313" key="2">
    <source>
        <dbReference type="Proteomes" id="UP000502415"/>
    </source>
</evidence>
<name>A0A7Z2VY56_9BURK</name>
<gene>
    <name evidence="1" type="ORF">HH212_17430</name>
</gene>
<reference evidence="1 2" key="1">
    <citation type="submission" date="2020-04" db="EMBL/GenBank/DDBJ databases">
        <title>Genome sequencing of novel species.</title>
        <authorList>
            <person name="Heo J."/>
            <person name="Kim S.-J."/>
            <person name="Kim J.-S."/>
            <person name="Hong S.-B."/>
            <person name="Kwon S.-W."/>
        </authorList>
    </citation>
    <scope>NUCLEOTIDE SEQUENCE [LARGE SCALE GENOMIC DNA]</scope>
    <source>
        <strain evidence="1 2">GN2-R2</strain>
    </source>
</reference>
<proteinExistence type="predicted"/>
<dbReference type="InterPro" id="IPR007362">
    <property type="entry name" value="DUF429"/>
</dbReference>
<organism evidence="1 2">
    <name type="scientific">Massilia forsythiae</name>
    <dbReference type="NCBI Taxonomy" id="2728020"/>
    <lineage>
        <taxon>Bacteria</taxon>
        <taxon>Pseudomonadati</taxon>
        <taxon>Pseudomonadota</taxon>
        <taxon>Betaproteobacteria</taxon>
        <taxon>Burkholderiales</taxon>
        <taxon>Oxalobacteraceae</taxon>
        <taxon>Telluria group</taxon>
        <taxon>Massilia</taxon>
    </lineage>
</organism>
<sequence length="274" mass="30303">MDIFGIDFTSRPSRRKPLTLARCVLDGERLDFVAMDALPTFAEFERLLRVPGPWIAALDFPFGHARRFVEGIGWPLDWAGYVATAHRLGRDGYRQALETYKADRPVGDKEHRRAADRLAASISPQKLYGVPVALMFFEGAPRLVASGVTVPGLQTGDPQRIVVEGYPGIVARQLIGRRSYKNDDRARQTPALLESRHALLAALRAQSVARYGIVVEAPDAIADDPSGDQLDAFICAVQAAWAWRRREQGFGMPADIDPVEGWITDPHVTGETSR</sequence>
<protein>
    <submittedName>
        <fullName evidence="1">DUF429 domain-containing protein</fullName>
    </submittedName>
</protein>
<dbReference type="EMBL" id="CP051685">
    <property type="protein sequence ID" value="QJE01591.1"/>
    <property type="molecule type" value="Genomic_DNA"/>
</dbReference>
<dbReference type="Proteomes" id="UP000502415">
    <property type="component" value="Chromosome"/>
</dbReference>
<dbReference type="Pfam" id="PF04250">
    <property type="entry name" value="DUF429"/>
    <property type="match status" value="1"/>
</dbReference>
<accession>A0A7Z2VY56</accession>
<dbReference type="KEGG" id="mfy:HH212_17430"/>